<feature type="transmembrane region" description="Helical" evidence="7">
    <location>
        <begin position="370"/>
        <end position="390"/>
    </location>
</feature>
<evidence type="ECO:0000256" key="5">
    <source>
        <dbReference type="ARBA" id="ARBA00023136"/>
    </source>
</evidence>
<organism evidence="10 11">
    <name type="scientific">Stenotrophomonas cyclobalanopsidis</name>
    <dbReference type="NCBI Taxonomy" id="2771362"/>
    <lineage>
        <taxon>Bacteria</taxon>
        <taxon>Pseudomonadati</taxon>
        <taxon>Pseudomonadota</taxon>
        <taxon>Gammaproteobacteria</taxon>
        <taxon>Lysobacterales</taxon>
        <taxon>Lysobacteraceae</taxon>
        <taxon>Stenotrophomonas</taxon>
    </lineage>
</organism>
<feature type="transmembrane region" description="Helical" evidence="7">
    <location>
        <begin position="410"/>
        <end position="434"/>
    </location>
</feature>
<gene>
    <name evidence="10" type="ORF">FJU31_16390</name>
</gene>
<evidence type="ECO:0000256" key="3">
    <source>
        <dbReference type="ARBA" id="ARBA00022692"/>
    </source>
</evidence>
<dbReference type="Proteomes" id="UP000326367">
    <property type="component" value="Unassembled WGS sequence"/>
</dbReference>
<comment type="caution">
    <text evidence="10">The sequence shown here is derived from an EMBL/GenBank/DDBJ whole genome shotgun (WGS) entry which is preliminary data.</text>
</comment>
<feature type="transmembrane region" description="Helical" evidence="7">
    <location>
        <begin position="324"/>
        <end position="349"/>
    </location>
</feature>
<reference evidence="10 11" key="1">
    <citation type="journal article" date="2020" name="Antonie Van Leeuwenhoek">
        <title>Stenotrophomonas cyclobalanopsidis sp. nov., isolated from the leaf spot disease of Cyclobalanopsis patelliformis.</title>
        <authorList>
            <person name="Bian D.R."/>
            <person name="Xue H."/>
            <person name="Piao C.G."/>
            <person name="Li Y."/>
        </authorList>
    </citation>
    <scope>NUCLEOTIDE SEQUENCE [LARGE SCALE GENOMIC DNA]</scope>
    <source>
        <strain evidence="10 11">TPQG1-4</strain>
    </source>
</reference>
<dbReference type="InterPro" id="IPR050250">
    <property type="entry name" value="Macrolide_Exporter_MacB"/>
</dbReference>
<dbReference type="EMBL" id="VYKI01000028">
    <property type="protein sequence ID" value="KAA8994897.1"/>
    <property type="molecule type" value="Genomic_DNA"/>
</dbReference>
<evidence type="ECO:0000259" key="9">
    <source>
        <dbReference type="Pfam" id="PF12704"/>
    </source>
</evidence>
<evidence type="ECO:0000313" key="11">
    <source>
        <dbReference type="Proteomes" id="UP000326367"/>
    </source>
</evidence>
<evidence type="ECO:0000256" key="6">
    <source>
        <dbReference type="ARBA" id="ARBA00038076"/>
    </source>
</evidence>
<feature type="domain" description="MacB-like periplasmic core" evidence="9">
    <location>
        <begin position="38"/>
        <end position="283"/>
    </location>
</feature>
<dbReference type="InterPro" id="IPR025857">
    <property type="entry name" value="MacB_PCD"/>
</dbReference>
<evidence type="ECO:0000256" key="1">
    <source>
        <dbReference type="ARBA" id="ARBA00004651"/>
    </source>
</evidence>
<keyword evidence="11" id="KW-1185">Reference proteome</keyword>
<keyword evidence="3 7" id="KW-0812">Transmembrane</keyword>
<dbReference type="Pfam" id="PF02687">
    <property type="entry name" value="FtsX"/>
    <property type="match status" value="1"/>
</dbReference>
<evidence type="ECO:0000256" key="4">
    <source>
        <dbReference type="ARBA" id="ARBA00022989"/>
    </source>
</evidence>
<sequence length="449" mass="48419">MMRRPRGGASLSAYQGEERMRYALELALSGIHRSKLLSVLIVLAVATGISAFATMLMIRIGLGGDPAPSISQSLYHVELDLRDDAARSSSARPLSVLSLHDVQEISRLTGVPSVATSSSWLPYRPVGTDRPLGMIAVRGFTSGAQSLLDLKLLSGAFWRSDDDQNEARVAVISRSLSRELFGSQSAVGRQIELATRSFAIVGVVEDWNPIPRFHDLRGGAYAESERLYIPLAAWRALPKDYGMGAMSCRDGVPEDPDSPSCAWLQLWVQLNDTQALGTFSSALHRYGLAQVNSGRATDVFSRVAPLKEWLAINDVLPDEVSTQLWFAAGVLVICLVNAAGLFLAGFVGQSREIAIRRSLGATRGDIVRQLAVHSAVLGAAGGLVSIPMALLGFRVVQDLSSAYASHLSIAWWYVALCPLIAAMSALLSASIPLWRASQRFVSLRMGDVS</sequence>
<evidence type="ECO:0000256" key="2">
    <source>
        <dbReference type="ARBA" id="ARBA00022475"/>
    </source>
</evidence>
<dbReference type="PANTHER" id="PTHR30572">
    <property type="entry name" value="MEMBRANE COMPONENT OF TRANSPORTER-RELATED"/>
    <property type="match status" value="1"/>
</dbReference>
<dbReference type="Pfam" id="PF12704">
    <property type="entry name" value="MacB_PCD"/>
    <property type="match status" value="1"/>
</dbReference>
<feature type="domain" description="ABC3 transporter permease C-terminal" evidence="8">
    <location>
        <begin position="326"/>
        <end position="437"/>
    </location>
</feature>
<evidence type="ECO:0000256" key="7">
    <source>
        <dbReference type="SAM" id="Phobius"/>
    </source>
</evidence>
<dbReference type="PANTHER" id="PTHR30572:SF4">
    <property type="entry name" value="ABC TRANSPORTER PERMEASE YTRF"/>
    <property type="match status" value="1"/>
</dbReference>
<proteinExistence type="inferred from homology"/>
<evidence type="ECO:0000259" key="8">
    <source>
        <dbReference type="Pfam" id="PF02687"/>
    </source>
</evidence>
<evidence type="ECO:0000313" key="10">
    <source>
        <dbReference type="EMBL" id="KAA8994897.1"/>
    </source>
</evidence>
<feature type="transmembrane region" description="Helical" evidence="7">
    <location>
        <begin position="36"/>
        <end position="62"/>
    </location>
</feature>
<keyword evidence="4 7" id="KW-1133">Transmembrane helix</keyword>
<comment type="subcellular location">
    <subcellularLocation>
        <location evidence="1">Cell membrane</location>
        <topology evidence="1">Multi-pass membrane protein</topology>
    </subcellularLocation>
</comment>
<protein>
    <submittedName>
        <fullName evidence="10">FtsX-like permease family protein</fullName>
    </submittedName>
</protein>
<name>A0ABQ6SXY6_9GAMM</name>
<dbReference type="InterPro" id="IPR003838">
    <property type="entry name" value="ABC3_permease_C"/>
</dbReference>
<accession>A0ABQ6SXY6</accession>
<keyword evidence="5 7" id="KW-0472">Membrane</keyword>
<comment type="similarity">
    <text evidence="6">Belongs to the ABC-4 integral membrane protein family.</text>
</comment>
<keyword evidence="2" id="KW-1003">Cell membrane</keyword>